<dbReference type="OrthoDB" id="339499at2"/>
<evidence type="ECO:0000259" key="4">
    <source>
        <dbReference type="Pfam" id="PF07488"/>
    </source>
</evidence>
<name>A0A844ZRH9_9SPHN</name>
<dbReference type="InterPro" id="IPR029018">
    <property type="entry name" value="Hex-like_dom2"/>
</dbReference>
<feature type="domain" description="Glycosyl hydrolase family 67 catalytic" evidence="4">
    <location>
        <begin position="154"/>
        <end position="461"/>
    </location>
</feature>
<dbReference type="GO" id="GO:0005576">
    <property type="term" value="C:extracellular region"/>
    <property type="evidence" value="ECO:0007669"/>
    <property type="project" value="InterPro"/>
</dbReference>
<dbReference type="EMBL" id="WTYY01000003">
    <property type="protein sequence ID" value="MXO88209.1"/>
    <property type="molecule type" value="Genomic_DNA"/>
</dbReference>
<accession>A0A844ZRH9</accession>
<dbReference type="SUPFAM" id="SSF51445">
    <property type="entry name" value="(Trans)glycosidases"/>
    <property type="match status" value="1"/>
</dbReference>
<comment type="caution">
    <text evidence="5">The sequence shown here is derived from an EMBL/GenBank/DDBJ whole genome shotgun (WGS) entry which is preliminary data.</text>
</comment>
<dbReference type="RefSeq" id="WP_160590334.1">
    <property type="nucleotide sequence ID" value="NZ_BAAAFP010000001.1"/>
</dbReference>
<evidence type="ECO:0000256" key="2">
    <source>
        <dbReference type="SAM" id="SignalP"/>
    </source>
</evidence>
<dbReference type="Pfam" id="PF07488">
    <property type="entry name" value="Glyco_hydro_67M"/>
    <property type="match status" value="1"/>
</dbReference>
<dbReference type="InterPro" id="IPR011100">
    <property type="entry name" value="Glyco_hydro_67_cat"/>
</dbReference>
<dbReference type="InterPro" id="IPR037054">
    <property type="entry name" value="A-glucoronidase_C_sf"/>
</dbReference>
<dbReference type="Gene3D" id="3.20.20.80">
    <property type="entry name" value="Glycosidases"/>
    <property type="match status" value="1"/>
</dbReference>
<dbReference type="GO" id="GO:0033939">
    <property type="term" value="F:xylan alpha-1,2-glucuronosidase activity"/>
    <property type="evidence" value="ECO:0007669"/>
    <property type="project" value="TreeGrafter"/>
</dbReference>
<proteinExistence type="predicted"/>
<sequence>MMRGRELVNRLATGLVLLCAALALAPAARAEDGYGLWLRYAPLEGEALERLARFDPEIRINDHAGYIDPTLAAAADELARGIVSLLGDRAKARPSGNGIIEVACEGMMDMNPERFIVTPFREAGRRGLRITGGDYGACIYGAFGLLRELSLGHDPASITLDEAPAMPLRMLNHWDNPDGHVERGYAGRSIFDWWHLPDRLDQRMIDYARANASIGINGVAVNNVNARAFMLEPDYIAKLARLADAWRPYGIRVFLSARFSAPVDICGLATADPLDPAVAAWWQAKADEIYAAIPDFGGFLVKANSEGQPGPQDYGRSHADGANMLAAALGDRGTVIWRAFVYSADDETDRAMQAYNEFVPLDGQFADNVIVQVKNGPVDFQPREPFHPMFGAMPNTHLMLEAQVTKEYLGFASHLAFLAPMWEEVLDADTGHGGTVVRTVAQVVAPVGMAGVANTGSDRNWTGSDFDQANWYAFGRLAWNPQLSSDQIAREWAAQTFSRDPQFLGAAVPMMLESREAVVDYMTPLGLAHQMATGHHYGPGPWVCDLPRPEWNPCYYSRADAEGIGFDRSATGSNALGQYASAIAARWSDPETIDPALLLWFHHVGWNHQMRSGRTLWEELVWHYDRGAAKVDTMAETWSTLSEYVDEERFRAVSEMLAIQQREARWWRDASLAYWQSVNGLSLPAGAEPPAHPLDYYRGLEFPEAPGQ</sequence>
<feature type="signal peptide" evidence="2">
    <location>
        <begin position="1"/>
        <end position="30"/>
    </location>
</feature>
<organism evidence="5 6">
    <name type="scientific">Alteraurantiacibacter aestuarii</name>
    <dbReference type="NCBI Taxonomy" id="650004"/>
    <lineage>
        <taxon>Bacteria</taxon>
        <taxon>Pseudomonadati</taxon>
        <taxon>Pseudomonadota</taxon>
        <taxon>Alphaproteobacteria</taxon>
        <taxon>Sphingomonadales</taxon>
        <taxon>Erythrobacteraceae</taxon>
        <taxon>Alteraurantiacibacter</taxon>
    </lineage>
</organism>
<keyword evidence="2" id="KW-0732">Signal</keyword>
<evidence type="ECO:0000256" key="1">
    <source>
        <dbReference type="ARBA" id="ARBA00022801"/>
    </source>
</evidence>
<feature type="domain" description="Glycosyl hydrolase family 67 C-terminal" evidence="3">
    <location>
        <begin position="462"/>
        <end position="686"/>
    </location>
</feature>
<gene>
    <name evidence="5" type="ORF">GRI32_05590</name>
</gene>
<evidence type="ECO:0000313" key="6">
    <source>
        <dbReference type="Proteomes" id="UP000435243"/>
    </source>
</evidence>
<dbReference type="PANTHER" id="PTHR39207:SF1">
    <property type="entry name" value="ALPHA-GLUCURONIDASE A"/>
    <property type="match status" value="1"/>
</dbReference>
<dbReference type="Gene3D" id="3.30.379.10">
    <property type="entry name" value="Chitobiase/beta-hexosaminidase domain 2-like"/>
    <property type="match status" value="1"/>
</dbReference>
<dbReference type="GO" id="GO:0045493">
    <property type="term" value="P:xylan catabolic process"/>
    <property type="evidence" value="ECO:0007669"/>
    <property type="project" value="InterPro"/>
</dbReference>
<keyword evidence="1" id="KW-0378">Hydrolase</keyword>
<dbReference type="InterPro" id="IPR011099">
    <property type="entry name" value="Glyco_hydro_67_C"/>
</dbReference>
<dbReference type="InterPro" id="IPR017853">
    <property type="entry name" value="GH"/>
</dbReference>
<protein>
    <submittedName>
        <fullName evidence="5">Alpha-glucuronidase</fullName>
    </submittedName>
</protein>
<dbReference type="AlphaFoldDB" id="A0A844ZRH9"/>
<reference evidence="5 6" key="1">
    <citation type="submission" date="2019-12" db="EMBL/GenBank/DDBJ databases">
        <title>Genomic-based taxomic classification of the family Erythrobacteraceae.</title>
        <authorList>
            <person name="Xu L."/>
        </authorList>
    </citation>
    <scope>NUCLEOTIDE SEQUENCE [LARGE SCALE GENOMIC DNA]</scope>
    <source>
        <strain evidence="5 6">JCM 16339</strain>
    </source>
</reference>
<dbReference type="Proteomes" id="UP000435243">
    <property type="component" value="Unassembled WGS sequence"/>
</dbReference>
<dbReference type="Gene3D" id="3.90.1330.10">
    <property type="entry name" value="Alpha-glucuronidase, C-terminal domain"/>
    <property type="match status" value="1"/>
</dbReference>
<dbReference type="GO" id="GO:0046559">
    <property type="term" value="F:alpha-glucuronidase activity"/>
    <property type="evidence" value="ECO:0007669"/>
    <property type="project" value="InterPro"/>
</dbReference>
<evidence type="ECO:0000259" key="3">
    <source>
        <dbReference type="Pfam" id="PF07477"/>
    </source>
</evidence>
<dbReference type="Pfam" id="PF07477">
    <property type="entry name" value="Glyco_hydro_67C"/>
    <property type="match status" value="1"/>
</dbReference>
<feature type="chain" id="PRO_5032562146" evidence="2">
    <location>
        <begin position="31"/>
        <end position="708"/>
    </location>
</feature>
<evidence type="ECO:0000313" key="5">
    <source>
        <dbReference type="EMBL" id="MXO88209.1"/>
    </source>
</evidence>
<keyword evidence="6" id="KW-1185">Reference proteome</keyword>
<dbReference type="PANTHER" id="PTHR39207">
    <property type="entry name" value="ALPHA-GLUCURONIDASE A"/>
    <property type="match status" value="1"/>
</dbReference>
<dbReference type="SUPFAM" id="SSF55545">
    <property type="entry name" value="beta-N-acetylhexosaminidase-like domain"/>
    <property type="match status" value="1"/>
</dbReference>